<keyword evidence="10 12" id="KW-1208">Phospholipid metabolism</keyword>
<sequence length="310" mass="35298">MGFMDFLKVTPQYFIPKHLLSEAMHSFMQIEQTWVKNTTIKMLTKLYGINISEALHEELDYYPHFNAFFTRALKPSARPIDDTDGLWVSPVDGVISQSSPIHHNMMIQAKRHNYTIEALVGGDIEYAKHFHNGDSAVIYLSPKDYHRIHLPYAAKLISMTYVPGDLFAVNPATVRQVEGLFARNERLVIRFENEHGPFCLVMVGAIFVGSMETVWEGKITPEYQPTLQHWDYSERDMTFTKGQEIGRFNMGSTVVLTTPAGIMPELGQIPNNTPIKMGQPLANYAQYDAQSHNTETQTNESNDSYEETNL</sequence>
<keyword evidence="9 12" id="KW-0456">Lyase</keyword>
<evidence type="ECO:0000256" key="10">
    <source>
        <dbReference type="ARBA" id="ARBA00023264"/>
    </source>
</evidence>
<dbReference type="InterPro" id="IPR003817">
    <property type="entry name" value="PS_Dcarbxylase"/>
</dbReference>
<evidence type="ECO:0000256" key="3">
    <source>
        <dbReference type="ARBA" id="ARBA00022516"/>
    </source>
</evidence>
<evidence type="ECO:0000256" key="9">
    <source>
        <dbReference type="ARBA" id="ARBA00023239"/>
    </source>
</evidence>
<comment type="subunit">
    <text evidence="12">Heterodimer of a large membrane-associated beta subunit and a small pyruvoyl-containing alpha subunit.</text>
</comment>
<dbReference type="InterPro" id="IPR033178">
    <property type="entry name" value="PSD_type1_pro"/>
</dbReference>
<dbReference type="PANTHER" id="PTHR10067">
    <property type="entry name" value="PHOSPHATIDYLSERINE DECARBOXYLASE"/>
    <property type="match status" value="1"/>
</dbReference>
<dbReference type="HAMAP" id="MF_00662">
    <property type="entry name" value="PS_decarb_PSD_B_type1"/>
    <property type="match status" value="1"/>
</dbReference>
<dbReference type="NCBIfam" id="TIGR00163">
    <property type="entry name" value="PS_decarb"/>
    <property type="match status" value="1"/>
</dbReference>
<feature type="active site" description="Charge relay system; for autoendoproteolytic cleavage activity" evidence="12">
    <location>
        <position position="92"/>
    </location>
</feature>
<feature type="active site" description="Charge relay system; for autoendoproteolytic cleavage activity" evidence="12">
    <location>
        <position position="149"/>
    </location>
</feature>
<dbReference type="Proteomes" id="UP000501466">
    <property type="component" value="Chromosome"/>
</dbReference>
<evidence type="ECO:0000313" key="14">
    <source>
        <dbReference type="EMBL" id="BBP43832.1"/>
    </source>
</evidence>
<keyword evidence="5 12" id="KW-0443">Lipid metabolism</keyword>
<dbReference type="RefSeq" id="WP_173291602.1">
    <property type="nucleotide sequence ID" value="NZ_AP021888.1"/>
</dbReference>
<feature type="modified residue" description="Pyruvic acid (Ser); by autocatalysis" evidence="12">
    <location>
        <position position="252"/>
    </location>
</feature>
<dbReference type="EC" id="4.1.1.65" evidence="12"/>
<dbReference type="KEGG" id="tzo:THMIRHAT_15780"/>
<dbReference type="EMBL" id="AP021888">
    <property type="protein sequence ID" value="BBP43832.1"/>
    <property type="molecule type" value="Genomic_DNA"/>
</dbReference>
<organism evidence="14 15">
    <name type="scientific">Thiosulfativibrio zosterae</name>
    <dbReference type="NCBI Taxonomy" id="2675053"/>
    <lineage>
        <taxon>Bacteria</taxon>
        <taxon>Pseudomonadati</taxon>
        <taxon>Pseudomonadota</taxon>
        <taxon>Gammaproteobacteria</taxon>
        <taxon>Thiotrichales</taxon>
        <taxon>Piscirickettsiaceae</taxon>
        <taxon>Thiosulfativibrio</taxon>
    </lineage>
</organism>
<dbReference type="AlphaFoldDB" id="A0A6F8PNY6"/>
<keyword evidence="8 12" id="KW-0594">Phospholipid biosynthesis</keyword>
<keyword evidence="15" id="KW-1185">Reference proteome</keyword>
<keyword evidence="6 12" id="KW-0472">Membrane</keyword>
<evidence type="ECO:0000256" key="12">
    <source>
        <dbReference type="HAMAP-Rule" id="MF_00662"/>
    </source>
</evidence>
<comment type="catalytic activity">
    <reaction evidence="12">
        <text>a 1,2-diacyl-sn-glycero-3-phospho-L-serine + H(+) = a 1,2-diacyl-sn-glycero-3-phosphoethanolamine + CO2</text>
        <dbReference type="Rhea" id="RHEA:20828"/>
        <dbReference type="ChEBI" id="CHEBI:15378"/>
        <dbReference type="ChEBI" id="CHEBI:16526"/>
        <dbReference type="ChEBI" id="CHEBI:57262"/>
        <dbReference type="ChEBI" id="CHEBI:64612"/>
        <dbReference type="EC" id="4.1.1.65"/>
    </reaction>
</comment>
<evidence type="ECO:0000256" key="6">
    <source>
        <dbReference type="ARBA" id="ARBA00023136"/>
    </source>
</evidence>
<keyword evidence="3 12" id="KW-0444">Lipid biosynthesis</keyword>
<reference evidence="15" key="1">
    <citation type="submission" date="2019-11" db="EMBL/GenBank/DDBJ databases">
        <title>Isolation and characterization of two novel species in the genus Thiomicrorhabdus.</title>
        <authorList>
            <person name="Mochizuki J."/>
            <person name="Kojima H."/>
            <person name="Fukui M."/>
        </authorList>
    </citation>
    <scope>NUCLEOTIDE SEQUENCE [LARGE SCALE GENOMIC DNA]</scope>
    <source>
        <strain evidence="15">AkT22</strain>
    </source>
</reference>
<evidence type="ECO:0000256" key="8">
    <source>
        <dbReference type="ARBA" id="ARBA00023209"/>
    </source>
</evidence>
<dbReference type="InterPro" id="IPR033177">
    <property type="entry name" value="PSD-B"/>
</dbReference>
<dbReference type="GO" id="GO:0006646">
    <property type="term" value="P:phosphatidylethanolamine biosynthetic process"/>
    <property type="evidence" value="ECO:0007669"/>
    <property type="project" value="UniProtKB-UniRule"/>
</dbReference>
<evidence type="ECO:0000313" key="15">
    <source>
        <dbReference type="Proteomes" id="UP000501466"/>
    </source>
</evidence>
<accession>A0A6F8PNY6</accession>
<keyword evidence="2 12" id="KW-1003">Cell membrane</keyword>
<protein>
    <recommendedName>
        <fullName evidence="12">Phosphatidylserine decarboxylase proenzyme</fullName>
        <ecNumber evidence="12">4.1.1.65</ecNumber>
    </recommendedName>
    <component>
        <recommendedName>
            <fullName evidence="12">Phosphatidylserine decarboxylase alpha chain</fullName>
        </recommendedName>
    </component>
    <component>
        <recommendedName>
            <fullName evidence="12">Phosphatidylserine decarboxylase beta chain</fullName>
        </recommendedName>
    </component>
</protein>
<keyword evidence="7 12" id="KW-0865">Zymogen</keyword>
<dbReference type="GO" id="GO:0004609">
    <property type="term" value="F:phosphatidylserine decarboxylase activity"/>
    <property type="evidence" value="ECO:0007669"/>
    <property type="project" value="UniProtKB-UniRule"/>
</dbReference>
<dbReference type="UniPathway" id="UPA00558">
    <property type="reaction ID" value="UER00616"/>
</dbReference>
<keyword evidence="11 12" id="KW-0670">Pyruvate</keyword>
<feature type="active site" description="Schiff-base intermediate with substrate; via pyruvic acid; for decarboxylase activity" evidence="12">
    <location>
        <position position="252"/>
    </location>
</feature>
<dbReference type="GO" id="GO:0005886">
    <property type="term" value="C:plasma membrane"/>
    <property type="evidence" value="ECO:0007669"/>
    <property type="project" value="UniProtKB-SubCell"/>
</dbReference>
<keyword evidence="4 12" id="KW-0210">Decarboxylase</keyword>
<comment type="subcellular location">
    <subcellularLocation>
        <location evidence="12">Cell membrane</location>
        <topology evidence="12">Peripheral membrane protein</topology>
    </subcellularLocation>
</comment>
<feature type="active site" description="Charge relay system; for autoendoproteolytic cleavage activity" evidence="12">
    <location>
        <position position="252"/>
    </location>
</feature>
<feature type="site" description="Cleavage (non-hydrolytic); by autocatalysis" evidence="12">
    <location>
        <begin position="251"/>
        <end position="252"/>
    </location>
</feature>
<evidence type="ECO:0000256" key="2">
    <source>
        <dbReference type="ARBA" id="ARBA00022475"/>
    </source>
</evidence>
<name>A0A6F8PNY6_9GAMM</name>
<feature type="compositionally biased region" description="Polar residues" evidence="13">
    <location>
        <begin position="289"/>
        <end position="302"/>
    </location>
</feature>
<dbReference type="Pfam" id="PF02666">
    <property type="entry name" value="PS_Dcarbxylase"/>
    <property type="match status" value="1"/>
</dbReference>
<evidence type="ECO:0000256" key="1">
    <source>
        <dbReference type="ARBA" id="ARBA00005189"/>
    </source>
</evidence>
<evidence type="ECO:0000256" key="5">
    <source>
        <dbReference type="ARBA" id="ARBA00023098"/>
    </source>
</evidence>
<comment type="pathway">
    <text evidence="1">Lipid metabolism.</text>
</comment>
<feature type="region of interest" description="Disordered" evidence="13">
    <location>
        <begin position="289"/>
        <end position="310"/>
    </location>
</feature>
<feature type="chain" id="PRO_5026409262" description="Phosphatidylserine decarboxylase beta chain" evidence="12">
    <location>
        <begin position="1"/>
        <end position="251"/>
    </location>
</feature>
<dbReference type="PANTHER" id="PTHR10067:SF6">
    <property type="entry name" value="PHOSPHATIDYLSERINE DECARBOXYLASE PROENZYME, MITOCHONDRIAL"/>
    <property type="match status" value="1"/>
</dbReference>
<evidence type="ECO:0000256" key="7">
    <source>
        <dbReference type="ARBA" id="ARBA00023145"/>
    </source>
</evidence>
<evidence type="ECO:0000256" key="13">
    <source>
        <dbReference type="SAM" id="MobiDB-lite"/>
    </source>
</evidence>
<proteinExistence type="inferred from homology"/>
<evidence type="ECO:0000256" key="4">
    <source>
        <dbReference type="ARBA" id="ARBA00022793"/>
    </source>
</evidence>
<feature type="chain" id="PRO_5026409261" description="Phosphatidylserine decarboxylase alpha chain" evidence="12">
    <location>
        <begin position="252"/>
        <end position="310"/>
    </location>
</feature>
<comment type="PTM">
    <text evidence="12">Is synthesized initially as an inactive proenzyme. Formation of the active enzyme involves a self-maturation process in which the active site pyruvoyl group is generated from an internal serine residue via an autocatalytic post-translational modification. Two non-identical subunits are generated from the proenzyme in this reaction, and the pyruvate is formed at the N-terminus of the alpha chain, which is derived from the carboxyl end of the proenzyme. The autoendoproteolytic cleavage occurs by a canonical serine protease mechanism, in which the side chain hydroxyl group of the serine supplies its oxygen atom to form the C-terminus of the beta chain, while the remainder of the serine residue undergoes an oxidative deamination to produce ammonia and the pyruvoyl prosthetic group on the alpha chain. During this reaction, the Ser that is part of the protease active site of the proenzyme becomes the pyruvoyl prosthetic group, which constitutes an essential element of the active site of the mature decarboxylase.</text>
</comment>
<comment type="cofactor">
    <cofactor evidence="12">
        <name>pyruvate</name>
        <dbReference type="ChEBI" id="CHEBI:15361"/>
    </cofactor>
    <text evidence="12">Binds 1 pyruvoyl group covalently per subunit.</text>
</comment>
<comment type="function">
    <text evidence="12">Catalyzes the formation of phosphatidylethanolamine (PtdEtn) from phosphatidylserine (PtdSer).</text>
</comment>
<gene>
    <name evidence="12 14" type="primary">psd</name>
    <name evidence="14" type="ORF">THMIRHAT_15780</name>
</gene>
<evidence type="ECO:0000256" key="11">
    <source>
        <dbReference type="ARBA" id="ARBA00023317"/>
    </source>
</evidence>
<comment type="similarity">
    <text evidence="12">Belongs to the phosphatidylserine decarboxylase family. PSD-B subfamily. Prokaryotic type I sub-subfamily.</text>
</comment>
<comment type="pathway">
    <text evidence="12">Phospholipid metabolism; phosphatidylethanolamine biosynthesis; phosphatidylethanolamine from CDP-diacylglycerol: step 2/2.</text>
</comment>